<keyword evidence="1" id="KW-1133">Transmembrane helix</keyword>
<feature type="transmembrane region" description="Helical" evidence="1">
    <location>
        <begin position="54"/>
        <end position="78"/>
    </location>
</feature>
<protein>
    <submittedName>
        <fullName evidence="2">Uncharacterized protein</fullName>
    </submittedName>
</protein>
<name>A0A843UM74_COLES</name>
<dbReference type="EMBL" id="NMUH01000661">
    <property type="protein sequence ID" value="MQL82910.1"/>
    <property type="molecule type" value="Genomic_DNA"/>
</dbReference>
<organism evidence="2 3">
    <name type="scientific">Colocasia esculenta</name>
    <name type="common">Wild taro</name>
    <name type="synonym">Arum esculentum</name>
    <dbReference type="NCBI Taxonomy" id="4460"/>
    <lineage>
        <taxon>Eukaryota</taxon>
        <taxon>Viridiplantae</taxon>
        <taxon>Streptophyta</taxon>
        <taxon>Embryophyta</taxon>
        <taxon>Tracheophyta</taxon>
        <taxon>Spermatophyta</taxon>
        <taxon>Magnoliopsida</taxon>
        <taxon>Liliopsida</taxon>
        <taxon>Araceae</taxon>
        <taxon>Aroideae</taxon>
        <taxon>Colocasieae</taxon>
        <taxon>Colocasia</taxon>
    </lineage>
</organism>
<keyword evidence="1" id="KW-0812">Transmembrane</keyword>
<keyword evidence="3" id="KW-1185">Reference proteome</keyword>
<evidence type="ECO:0000256" key="1">
    <source>
        <dbReference type="SAM" id="Phobius"/>
    </source>
</evidence>
<evidence type="ECO:0000313" key="3">
    <source>
        <dbReference type="Proteomes" id="UP000652761"/>
    </source>
</evidence>
<gene>
    <name evidence="2" type="ORF">Taro_015389</name>
</gene>
<dbReference type="Proteomes" id="UP000652761">
    <property type="component" value="Unassembled WGS sequence"/>
</dbReference>
<sequence length="86" mass="9475">MLTERLRALPDHCGTFNSNPQPHIKCAVATAPKAPRDEDLQGEKDLGVLGWTAVMARLVGVTTGYWTLWAFMSIMMIVDNNCANRG</sequence>
<comment type="caution">
    <text evidence="2">The sequence shown here is derived from an EMBL/GenBank/DDBJ whole genome shotgun (WGS) entry which is preliminary data.</text>
</comment>
<keyword evidence="1" id="KW-0472">Membrane</keyword>
<accession>A0A843UM74</accession>
<proteinExistence type="predicted"/>
<evidence type="ECO:0000313" key="2">
    <source>
        <dbReference type="EMBL" id="MQL82910.1"/>
    </source>
</evidence>
<dbReference type="AlphaFoldDB" id="A0A843UM74"/>
<reference evidence="2" key="1">
    <citation type="submission" date="2017-07" db="EMBL/GenBank/DDBJ databases">
        <title>Taro Niue Genome Assembly and Annotation.</title>
        <authorList>
            <person name="Atibalentja N."/>
            <person name="Keating K."/>
            <person name="Fields C.J."/>
        </authorList>
    </citation>
    <scope>NUCLEOTIDE SEQUENCE</scope>
    <source>
        <strain evidence="2">Niue_2</strain>
        <tissue evidence="2">Leaf</tissue>
    </source>
</reference>